<gene>
    <name evidence="1" type="ORF">PCOR1329_LOCUS29018</name>
</gene>
<dbReference type="EMBL" id="CAUYUJ010010835">
    <property type="protein sequence ID" value="CAK0830356.1"/>
    <property type="molecule type" value="Genomic_DNA"/>
</dbReference>
<evidence type="ECO:0000313" key="2">
    <source>
        <dbReference type="Proteomes" id="UP001189429"/>
    </source>
</evidence>
<name>A0ABN9SE96_9DINO</name>
<organism evidence="1 2">
    <name type="scientific">Prorocentrum cordatum</name>
    <dbReference type="NCBI Taxonomy" id="2364126"/>
    <lineage>
        <taxon>Eukaryota</taxon>
        <taxon>Sar</taxon>
        <taxon>Alveolata</taxon>
        <taxon>Dinophyceae</taxon>
        <taxon>Prorocentrales</taxon>
        <taxon>Prorocentraceae</taxon>
        <taxon>Prorocentrum</taxon>
    </lineage>
</organism>
<reference evidence="1" key="1">
    <citation type="submission" date="2023-10" db="EMBL/GenBank/DDBJ databases">
        <authorList>
            <person name="Chen Y."/>
            <person name="Shah S."/>
            <person name="Dougan E. K."/>
            <person name="Thang M."/>
            <person name="Chan C."/>
        </authorList>
    </citation>
    <scope>NUCLEOTIDE SEQUENCE [LARGE SCALE GENOMIC DNA]</scope>
</reference>
<accession>A0ABN9SE96</accession>
<sequence length="553" mass="60850">MLLVRGRICRHGSVSLAFPARISVRIPGPVCVIRRYFVLRLPLLGSDPHWRAKGVTPVLLCAAAAALACPRAALGLQLEGRQAPEAVSLGRQEFRLGGADELGALGTEHAGRGEEALEGRDAAGNCLADPSKSRWNKTTKGMWKVKISPFVQQPPGPVPRPGTRPKVAFLMFVKDTVLNPKLWLQWMRDARSSGLDFRLIIHAAWIHRPNGEYDPNQFSQKEFLEYVSPEWSATKWCNMWDAEWLLIQQALKDPDVTHIQILSQDSIPLKPMRYIYQALQDDPVTRMCADDYVYKPWPRAETWWVMRRGDVELFKQHEAQAKTWFRVECSEEEAWYYPLRARMERWGWEAAPVKDECVMFTDWAEGNHSCKAWASLVKQCPNGCRVTRSMPHTESATKHPAVFQSLSIAAFRELLASPFWFSRKFADGAISTPNRFAALLENYTANYTDPGLGYEESLGVATREDLVDLPDQVVPAAPDAVVPDTVATPAADAASDAVHEAAVPDAVVSDAVVPDAVATPAADAVAEAAPDAVLAGAPEAVPGAAPDAIAGAA</sequence>
<comment type="caution">
    <text evidence="1">The sequence shown here is derived from an EMBL/GenBank/DDBJ whole genome shotgun (WGS) entry which is preliminary data.</text>
</comment>
<proteinExistence type="predicted"/>
<keyword evidence="2" id="KW-1185">Reference proteome</keyword>
<evidence type="ECO:0008006" key="3">
    <source>
        <dbReference type="Google" id="ProtNLM"/>
    </source>
</evidence>
<evidence type="ECO:0000313" key="1">
    <source>
        <dbReference type="EMBL" id="CAK0830356.1"/>
    </source>
</evidence>
<protein>
    <recommendedName>
        <fullName evidence="3">Protein xylosyltransferase</fullName>
    </recommendedName>
</protein>
<dbReference type="Proteomes" id="UP001189429">
    <property type="component" value="Unassembled WGS sequence"/>
</dbReference>